<name>A0A1G9V198_9BACI</name>
<dbReference type="InterPro" id="IPR003491">
    <property type="entry name" value="REP-like_C"/>
</dbReference>
<gene>
    <name evidence="3" type="ORF">SAMN05216244_3091</name>
</gene>
<dbReference type="Pfam" id="PF18106">
    <property type="entry name" value="Rol_Rep_N"/>
    <property type="match status" value="1"/>
</dbReference>
<feature type="domain" description="Replication initiation protein-like C-terminal" evidence="1">
    <location>
        <begin position="117"/>
        <end position="325"/>
    </location>
</feature>
<dbReference type="EMBL" id="FNHF01000004">
    <property type="protein sequence ID" value="SDM66002.1"/>
    <property type="molecule type" value="Genomic_DNA"/>
</dbReference>
<evidence type="ECO:0000259" key="2">
    <source>
        <dbReference type="Pfam" id="PF18106"/>
    </source>
</evidence>
<sequence>MRQSVILLVNSMSRKLSNHCLIDYLRFSIPNSDFIVVADEILGIPISEFSSEVKGSPYPTYDDSISFANIKLHSSKNHSSILVDMAGQACRQYEEYMSRVDGWHWHGFISFILDRQGKITRIDLALDIFDDSTPSVKVLQDYIKRGQLSTKSHKFIEINSGRILDGKLTGFSLYIGSSPQILRIYDKKQERKDNTDEIINVEKWVRWELELTDGKAMQVGFHIAGGKPLNVIVKGILSAHYCFKTQPKKVSDFHNKNRLPTMRWWQKFIDGIEMIPLKVTRDKITLKRKKGWIEKSTVKSISMVYESFARVYGEEYAEHYLKELILMGKGKITDSDETLIEQRILELMSEDEY</sequence>
<dbReference type="InterPro" id="IPR040819">
    <property type="entry name" value="Rol_Rep_N"/>
</dbReference>
<reference evidence="4" key="1">
    <citation type="submission" date="2016-10" db="EMBL/GenBank/DDBJ databases">
        <authorList>
            <person name="Varghese N."/>
            <person name="Submissions S."/>
        </authorList>
    </citation>
    <scope>NUCLEOTIDE SEQUENCE [LARGE SCALE GENOMIC DNA]</scope>
    <source>
        <strain evidence="4">CGMCC 1.6199</strain>
    </source>
</reference>
<keyword evidence="4" id="KW-1185">Reference proteome</keyword>
<accession>A0A1G9V198</accession>
<protein>
    <submittedName>
        <fullName evidence="3">Phage replication initiation protein</fullName>
    </submittedName>
</protein>
<evidence type="ECO:0000313" key="4">
    <source>
        <dbReference type="Proteomes" id="UP000182347"/>
    </source>
</evidence>
<dbReference type="AlphaFoldDB" id="A0A1G9V198"/>
<evidence type="ECO:0000259" key="1">
    <source>
        <dbReference type="Pfam" id="PF02486"/>
    </source>
</evidence>
<evidence type="ECO:0000313" key="3">
    <source>
        <dbReference type="EMBL" id="SDM66002.1"/>
    </source>
</evidence>
<proteinExistence type="predicted"/>
<dbReference type="STRING" id="482461.SAMN05216244_3091"/>
<dbReference type="Pfam" id="PF02486">
    <property type="entry name" value="Rep_trans"/>
    <property type="match status" value="1"/>
</dbReference>
<dbReference type="Proteomes" id="UP000182347">
    <property type="component" value="Unassembled WGS sequence"/>
</dbReference>
<organism evidence="3 4">
    <name type="scientific">Sediminibacillus halophilus</name>
    <dbReference type="NCBI Taxonomy" id="482461"/>
    <lineage>
        <taxon>Bacteria</taxon>
        <taxon>Bacillati</taxon>
        <taxon>Bacillota</taxon>
        <taxon>Bacilli</taxon>
        <taxon>Bacillales</taxon>
        <taxon>Bacillaceae</taxon>
        <taxon>Sediminibacillus</taxon>
    </lineage>
</organism>
<feature type="domain" description="Rolling Circle replication initiation protein N-terminal" evidence="2">
    <location>
        <begin position="20"/>
        <end position="110"/>
    </location>
</feature>